<evidence type="ECO:0000256" key="1">
    <source>
        <dbReference type="ARBA" id="ARBA00004141"/>
    </source>
</evidence>
<evidence type="ECO:0000256" key="6">
    <source>
        <dbReference type="ARBA" id="ARBA00023315"/>
    </source>
</evidence>
<accession>A0A7S2I091</accession>
<evidence type="ECO:0000313" key="10">
    <source>
        <dbReference type="EMBL" id="CAD9504248.1"/>
    </source>
</evidence>
<feature type="transmembrane region" description="Helical" evidence="7">
    <location>
        <begin position="214"/>
        <end position="239"/>
    </location>
</feature>
<reference evidence="10" key="1">
    <citation type="submission" date="2021-01" db="EMBL/GenBank/DDBJ databases">
        <authorList>
            <person name="Corre E."/>
            <person name="Pelletier E."/>
            <person name="Niang G."/>
            <person name="Scheremetjew M."/>
            <person name="Finn R."/>
            <person name="Kale V."/>
            <person name="Holt S."/>
            <person name="Cochrane G."/>
            <person name="Meng A."/>
            <person name="Brown T."/>
            <person name="Cohen L."/>
        </authorList>
    </citation>
    <scope>NUCLEOTIDE SEQUENCE</scope>
    <source>
        <strain evidence="10">UTEX LB 985</strain>
    </source>
</reference>
<feature type="domain" description="Palmitoyltransferase DHHC" evidence="9">
    <location>
        <begin position="123"/>
        <end position="250"/>
    </location>
</feature>
<dbReference type="InterPro" id="IPR001594">
    <property type="entry name" value="Palmitoyltrfase_DHHC"/>
</dbReference>
<comment type="catalytic activity">
    <reaction evidence="7">
        <text>L-cysteinyl-[protein] + hexadecanoyl-CoA = S-hexadecanoyl-L-cysteinyl-[protein] + CoA</text>
        <dbReference type="Rhea" id="RHEA:36683"/>
        <dbReference type="Rhea" id="RHEA-COMP:10131"/>
        <dbReference type="Rhea" id="RHEA-COMP:11032"/>
        <dbReference type="ChEBI" id="CHEBI:29950"/>
        <dbReference type="ChEBI" id="CHEBI:57287"/>
        <dbReference type="ChEBI" id="CHEBI:57379"/>
        <dbReference type="ChEBI" id="CHEBI:74151"/>
        <dbReference type="EC" id="2.3.1.225"/>
    </reaction>
</comment>
<feature type="transmembrane region" description="Helical" evidence="7">
    <location>
        <begin position="51"/>
        <end position="69"/>
    </location>
</feature>
<keyword evidence="2 7" id="KW-0808">Transferase</keyword>
<organism evidence="10">
    <name type="scientific">Haptolina brevifila</name>
    <dbReference type="NCBI Taxonomy" id="156173"/>
    <lineage>
        <taxon>Eukaryota</taxon>
        <taxon>Haptista</taxon>
        <taxon>Haptophyta</taxon>
        <taxon>Prymnesiophyceae</taxon>
        <taxon>Prymnesiales</taxon>
        <taxon>Prymnesiaceae</taxon>
        <taxon>Haptolina</taxon>
    </lineage>
</organism>
<keyword evidence="6 7" id="KW-0012">Acyltransferase</keyword>
<dbReference type="GO" id="GO:0016020">
    <property type="term" value="C:membrane"/>
    <property type="evidence" value="ECO:0007669"/>
    <property type="project" value="UniProtKB-SubCell"/>
</dbReference>
<dbReference type="Pfam" id="PF01529">
    <property type="entry name" value="DHHC"/>
    <property type="match status" value="1"/>
</dbReference>
<evidence type="ECO:0000256" key="4">
    <source>
        <dbReference type="ARBA" id="ARBA00022989"/>
    </source>
</evidence>
<proteinExistence type="inferred from homology"/>
<dbReference type="EMBL" id="HBGU01054905">
    <property type="protein sequence ID" value="CAD9504248.1"/>
    <property type="molecule type" value="Transcribed_RNA"/>
</dbReference>
<feature type="compositionally biased region" description="Basic and acidic residues" evidence="8">
    <location>
        <begin position="297"/>
        <end position="319"/>
    </location>
</feature>
<keyword evidence="4 7" id="KW-1133">Transmembrane helix</keyword>
<name>A0A7S2I091_9EUKA</name>
<dbReference type="GO" id="GO:0019706">
    <property type="term" value="F:protein-cysteine S-palmitoyltransferase activity"/>
    <property type="evidence" value="ECO:0007669"/>
    <property type="project" value="UniProtKB-EC"/>
</dbReference>
<dbReference type="PANTHER" id="PTHR12246">
    <property type="entry name" value="PALMITOYLTRANSFERASE ZDHHC16"/>
    <property type="match status" value="1"/>
</dbReference>
<evidence type="ECO:0000259" key="9">
    <source>
        <dbReference type="Pfam" id="PF01529"/>
    </source>
</evidence>
<evidence type="ECO:0000256" key="7">
    <source>
        <dbReference type="RuleBase" id="RU079119"/>
    </source>
</evidence>
<dbReference type="AlphaFoldDB" id="A0A7S2I091"/>
<feature type="transmembrane region" description="Helical" evidence="7">
    <location>
        <begin position="81"/>
        <end position="100"/>
    </location>
</feature>
<gene>
    <name evidence="10" type="ORF">CBRE1094_LOCUS29995</name>
</gene>
<keyword evidence="5 7" id="KW-0472">Membrane</keyword>
<protein>
    <recommendedName>
        <fullName evidence="7">Palmitoyltransferase</fullName>
        <ecNumber evidence="7">2.3.1.225</ecNumber>
    </recommendedName>
</protein>
<sequence length="325" mass="36857">MASSNKISDHDTLRGLEVWRESWLPENATPSPAAECKCAPCTGFRCCCSPMFFLVFGIVAITYGPYVLWLPHETLWSQFCIVVFHVLVLLLLASYVMAVFTDPGTTPTAWVQLVEADPNLAAEHHLCVRTKVFRPLRSHFCSVTQRVVLNMDHFCPWVVNTVGFYNRKFFILFLLYTLLATSWVLLTCMPLILELHRNHAALHALERKWGNTKFMFSFMGCMLNAALCIMLSCFCPFHIRMAMLNETTIEGPSPAFDVGYRKNWQQVFGKNPWIWFLPVWGGGPAGDGLHWPSRHAKAAEDKTSEELEGGRLLSSREVDSESSVE</sequence>
<comment type="similarity">
    <text evidence="7">Belongs to the DHHC palmitoyltransferase family.</text>
</comment>
<evidence type="ECO:0000256" key="2">
    <source>
        <dbReference type="ARBA" id="ARBA00022679"/>
    </source>
</evidence>
<feature type="region of interest" description="Disordered" evidence="8">
    <location>
        <begin position="291"/>
        <end position="325"/>
    </location>
</feature>
<evidence type="ECO:0000256" key="3">
    <source>
        <dbReference type="ARBA" id="ARBA00022692"/>
    </source>
</evidence>
<evidence type="ECO:0000256" key="8">
    <source>
        <dbReference type="SAM" id="MobiDB-lite"/>
    </source>
</evidence>
<dbReference type="EC" id="2.3.1.225" evidence="7"/>
<dbReference type="PROSITE" id="PS50216">
    <property type="entry name" value="DHHC"/>
    <property type="match status" value="1"/>
</dbReference>
<dbReference type="InterPro" id="IPR039859">
    <property type="entry name" value="PFA4/ZDH16/20/ERF2-like"/>
</dbReference>
<feature type="transmembrane region" description="Helical" evidence="7">
    <location>
        <begin position="169"/>
        <end position="193"/>
    </location>
</feature>
<comment type="domain">
    <text evidence="7">The DHHC domain is required for palmitoyltransferase activity.</text>
</comment>
<keyword evidence="3 7" id="KW-0812">Transmembrane</keyword>
<evidence type="ECO:0000256" key="5">
    <source>
        <dbReference type="ARBA" id="ARBA00023136"/>
    </source>
</evidence>
<comment type="subcellular location">
    <subcellularLocation>
        <location evidence="1">Membrane</location>
        <topology evidence="1">Multi-pass membrane protein</topology>
    </subcellularLocation>
</comment>